<reference evidence="3 4" key="1">
    <citation type="submission" date="2021-01" db="EMBL/GenBank/DDBJ databases">
        <title>Whole genome shotgun sequence of Actinoplanes deccanensis NBRC 13994.</title>
        <authorList>
            <person name="Komaki H."/>
            <person name="Tamura T."/>
        </authorList>
    </citation>
    <scope>NUCLEOTIDE SEQUENCE [LARGE SCALE GENOMIC DNA]</scope>
    <source>
        <strain evidence="3 4">NBRC 13994</strain>
    </source>
</reference>
<dbReference type="PROSITE" id="PS51318">
    <property type="entry name" value="TAT"/>
    <property type="match status" value="1"/>
</dbReference>
<dbReference type="GO" id="GO:0016787">
    <property type="term" value="F:hydrolase activity"/>
    <property type="evidence" value="ECO:0007669"/>
    <property type="project" value="UniProtKB-KW"/>
</dbReference>
<name>A0ABQ3YA89_9ACTN</name>
<feature type="domain" description="ThuA-like" evidence="2">
    <location>
        <begin position="80"/>
        <end position="316"/>
    </location>
</feature>
<accession>A0ABQ3YA89</accession>
<evidence type="ECO:0000256" key="1">
    <source>
        <dbReference type="SAM" id="SignalP"/>
    </source>
</evidence>
<evidence type="ECO:0000313" key="3">
    <source>
        <dbReference type="EMBL" id="GID76927.1"/>
    </source>
</evidence>
<dbReference type="RefSeq" id="WP_203770251.1">
    <property type="nucleotide sequence ID" value="NZ_BAAABO010000020.1"/>
</dbReference>
<dbReference type="Pfam" id="PF06283">
    <property type="entry name" value="ThuA"/>
    <property type="match status" value="1"/>
</dbReference>
<dbReference type="Gene3D" id="3.40.50.880">
    <property type="match status" value="1"/>
</dbReference>
<feature type="signal peptide" evidence="1">
    <location>
        <begin position="1"/>
        <end position="32"/>
    </location>
</feature>
<keyword evidence="1" id="KW-0732">Signal</keyword>
<dbReference type="PANTHER" id="PTHR40469:SF2">
    <property type="entry name" value="GALACTOSE-BINDING DOMAIN-LIKE SUPERFAMILY PROTEIN"/>
    <property type="match status" value="1"/>
</dbReference>
<dbReference type="PANTHER" id="PTHR40469">
    <property type="entry name" value="SECRETED GLYCOSYL HYDROLASE"/>
    <property type="match status" value="1"/>
</dbReference>
<evidence type="ECO:0000259" key="2">
    <source>
        <dbReference type="Pfam" id="PF06283"/>
    </source>
</evidence>
<protein>
    <submittedName>
        <fullName evidence="3">Glycosyl hydrolase</fullName>
    </submittedName>
</protein>
<dbReference type="SUPFAM" id="SSF52317">
    <property type="entry name" value="Class I glutamine amidotransferase-like"/>
    <property type="match status" value="1"/>
</dbReference>
<dbReference type="InterPro" id="IPR006311">
    <property type="entry name" value="TAT_signal"/>
</dbReference>
<keyword evidence="4" id="KW-1185">Reference proteome</keyword>
<gene>
    <name evidence="3" type="ORF">Ade02nite_55680</name>
</gene>
<dbReference type="EMBL" id="BOMI01000112">
    <property type="protein sequence ID" value="GID76927.1"/>
    <property type="molecule type" value="Genomic_DNA"/>
</dbReference>
<dbReference type="InterPro" id="IPR029010">
    <property type="entry name" value="ThuA-like"/>
</dbReference>
<organism evidence="3 4">
    <name type="scientific">Paractinoplanes deccanensis</name>
    <dbReference type="NCBI Taxonomy" id="113561"/>
    <lineage>
        <taxon>Bacteria</taxon>
        <taxon>Bacillati</taxon>
        <taxon>Actinomycetota</taxon>
        <taxon>Actinomycetes</taxon>
        <taxon>Micromonosporales</taxon>
        <taxon>Micromonosporaceae</taxon>
        <taxon>Paractinoplanes</taxon>
    </lineage>
</organism>
<sequence>MANRRNVLRGAAAATAAAVGATSAAGSAEAHAGGREPTVKEPITTKIPRGQERYFDPYYNVVRGQVPASYHPWVANRQDRVLLYTRTAGPRHAHLGPALPAGLNPPLTEAHVLQNAIVTWMNEAGVQVDWTEDVTLMPGIGSAYKAVVFGSTSRDTLFKHGTAVQPNAAVNTTTPAHLDAARTALRQYMRAGGGFVGIHNAIGGTEYNWPYYEGLCGGTQYYDHGANQNGTVITLAKDSSTRALPPRWEFKDEWYNWMPFPTRVKFLLAVDEASLATKSSTHPGHGKFHPISWCQYYDGGRSWVTALGHDAQAYIDGSDFPGQNFFKKHVVDGILSTMGKIPFCG</sequence>
<dbReference type="InterPro" id="IPR029062">
    <property type="entry name" value="Class_I_gatase-like"/>
</dbReference>
<dbReference type="Proteomes" id="UP000609879">
    <property type="component" value="Unassembled WGS sequence"/>
</dbReference>
<proteinExistence type="predicted"/>
<comment type="caution">
    <text evidence="3">The sequence shown here is derived from an EMBL/GenBank/DDBJ whole genome shotgun (WGS) entry which is preliminary data.</text>
</comment>
<feature type="chain" id="PRO_5047088240" evidence="1">
    <location>
        <begin position="33"/>
        <end position="345"/>
    </location>
</feature>
<evidence type="ECO:0000313" key="4">
    <source>
        <dbReference type="Proteomes" id="UP000609879"/>
    </source>
</evidence>
<keyword evidence="3" id="KW-0378">Hydrolase</keyword>